<evidence type="ECO:0000256" key="4">
    <source>
        <dbReference type="ARBA" id="ARBA00022679"/>
    </source>
</evidence>
<dbReference type="EnsemblPlants" id="AET6Gv20766900.6">
    <property type="protein sequence ID" value="AET6Gv20766900.6"/>
    <property type="gene ID" value="AET6Gv20766900"/>
</dbReference>
<reference evidence="10" key="5">
    <citation type="journal article" date="2021" name="G3 (Bethesda)">
        <title>Aegilops tauschii genome assembly Aet v5.0 features greater sequence contiguity and improved annotation.</title>
        <authorList>
            <person name="Wang L."/>
            <person name="Zhu T."/>
            <person name="Rodriguez J.C."/>
            <person name="Deal K.R."/>
            <person name="Dubcovsky J."/>
            <person name="McGuire P.E."/>
            <person name="Lux T."/>
            <person name="Spannagl M."/>
            <person name="Mayer K.F.X."/>
            <person name="Baldrich P."/>
            <person name="Meyers B.C."/>
            <person name="Huo N."/>
            <person name="Gu Y.Q."/>
            <person name="Zhou H."/>
            <person name="Devos K.M."/>
            <person name="Bennetzen J.L."/>
            <person name="Unver T."/>
            <person name="Budak H."/>
            <person name="Gulick P.J."/>
            <person name="Galiba G."/>
            <person name="Kalapos B."/>
            <person name="Nelson D.R."/>
            <person name="Li P."/>
            <person name="You F.M."/>
            <person name="Luo M.C."/>
            <person name="Dvorak J."/>
        </authorList>
    </citation>
    <scope>NUCLEOTIDE SEQUENCE [LARGE SCALE GENOMIC DNA]</scope>
    <source>
        <strain evidence="10">cv. AL8/78</strain>
    </source>
</reference>
<reference evidence="11" key="2">
    <citation type="journal article" date="2017" name="Nat. Plants">
        <title>The Aegilops tauschii genome reveals multiple impacts of transposons.</title>
        <authorList>
            <person name="Zhao G."/>
            <person name="Zou C."/>
            <person name="Li K."/>
            <person name="Wang K."/>
            <person name="Li T."/>
            <person name="Gao L."/>
            <person name="Zhang X."/>
            <person name="Wang H."/>
            <person name="Yang Z."/>
            <person name="Liu X."/>
            <person name="Jiang W."/>
            <person name="Mao L."/>
            <person name="Kong X."/>
            <person name="Jiao Y."/>
            <person name="Jia J."/>
        </authorList>
    </citation>
    <scope>NUCLEOTIDE SEQUENCE [LARGE SCALE GENOMIC DNA]</scope>
    <source>
        <strain evidence="11">cv. AL8/78</strain>
    </source>
</reference>
<dbReference type="AlphaFoldDB" id="A0A453PKT2"/>
<dbReference type="Gramene" id="AET6Gv20766900.6">
    <property type="protein sequence ID" value="AET6Gv20766900.6"/>
    <property type="gene ID" value="AET6Gv20766900"/>
</dbReference>
<evidence type="ECO:0000256" key="1">
    <source>
        <dbReference type="ARBA" id="ARBA00004323"/>
    </source>
</evidence>
<evidence type="ECO:0000256" key="2">
    <source>
        <dbReference type="ARBA" id="ARBA00004881"/>
    </source>
</evidence>
<keyword evidence="5" id="KW-0333">Golgi apparatus</keyword>
<reference evidence="10" key="4">
    <citation type="submission" date="2019-03" db="UniProtKB">
        <authorList>
            <consortium name="EnsemblPlants"/>
        </authorList>
    </citation>
    <scope>IDENTIFICATION</scope>
</reference>
<sequence>MKSTRNLSRGDGRRLGNASLIAFMLASLVLLSVIRTRLSPMEKTGDAIKAEERHGMIKGSVKMEVAHQDQDVVLTPDSTVLQSAAEEEEEEEAPPKPADTSTGGGVSVRVPVSTSTTPVPVAVIDRQGKPVCYESGRRSDTCEAAGDVRVQGRSQTIQVRPLDREWKVKPYCRKQDAYALSHVKEWTLRPLSGGGPHCTVNSSATAFVLSTGGFTGNLFHDYTDVLVPAFITAHRFGGEVQFLVSSFKSWWTNRYLEIFQQLSRHEVIDIDNDDEVRCYGGVVVGPTFHKELGVDASKTPTGASMVDFRAMLRGAFGLSRAAAEPSGDRWDIRRRPRLLIISRKNSRAFLNERAMADMAMSLGYDVRVGEPDTNTEVSRFARLVNSADVMVGVHGAGLTNMLFLPAGAVLIQVIPYGGLEWLARGTFEEPSKDMQLHYIGYKIQLDETTLSEQYPKDHPVLTDPLSIHKQGWEALKTVYLEKQNVRPHLGRLKLTFLEALKLLPHGRQAKANN</sequence>
<dbReference type="PANTHER" id="PTHR20961">
    <property type="entry name" value="GLYCOSYLTRANSFERASE"/>
    <property type="match status" value="1"/>
</dbReference>
<comment type="pathway">
    <text evidence="2">Glycan metabolism.</text>
</comment>
<accession>A0A453PKT2</accession>
<keyword evidence="8" id="KW-0472">Membrane</keyword>
<evidence type="ECO:0000256" key="7">
    <source>
        <dbReference type="SAM" id="MobiDB-lite"/>
    </source>
</evidence>
<dbReference type="Proteomes" id="UP000015105">
    <property type="component" value="Chromosome 6D"/>
</dbReference>
<dbReference type="Pfam" id="PF04577">
    <property type="entry name" value="Glyco_transf_61"/>
    <property type="match status" value="1"/>
</dbReference>
<evidence type="ECO:0000256" key="3">
    <source>
        <dbReference type="ARBA" id="ARBA00022676"/>
    </source>
</evidence>
<dbReference type="GO" id="GO:0000139">
    <property type="term" value="C:Golgi membrane"/>
    <property type="evidence" value="ECO:0007669"/>
    <property type="project" value="UniProtKB-SubCell"/>
</dbReference>
<evidence type="ECO:0000256" key="6">
    <source>
        <dbReference type="ARBA" id="ARBA00023180"/>
    </source>
</evidence>
<dbReference type="GO" id="GO:0016763">
    <property type="term" value="F:pentosyltransferase activity"/>
    <property type="evidence" value="ECO:0007669"/>
    <property type="project" value="UniProtKB-ARBA"/>
</dbReference>
<name>A0A453PKT2_AEGTS</name>
<keyword evidence="4" id="KW-0808">Transferase</keyword>
<feature type="region of interest" description="Disordered" evidence="7">
    <location>
        <begin position="82"/>
        <end position="112"/>
    </location>
</feature>
<keyword evidence="6" id="KW-0325">Glycoprotein</keyword>
<comment type="subcellular location">
    <subcellularLocation>
        <location evidence="1">Golgi apparatus membrane</location>
        <topology evidence="1">Single-pass type II membrane protein</topology>
    </subcellularLocation>
</comment>
<reference evidence="10" key="3">
    <citation type="journal article" date="2017" name="Nature">
        <title>Genome sequence of the progenitor of the wheat D genome Aegilops tauschii.</title>
        <authorList>
            <person name="Luo M.C."/>
            <person name="Gu Y.Q."/>
            <person name="Puiu D."/>
            <person name="Wang H."/>
            <person name="Twardziok S.O."/>
            <person name="Deal K.R."/>
            <person name="Huo N."/>
            <person name="Zhu T."/>
            <person name="Wang L."/>
            <person name="Wang Y."/>
            <person name="McGuire P.E."/>
            <person name="Liu S."/>
            <person name="Long H."/>
            <person name="Ramasamy R.K."/>
            <person name="Rodriguez J.C."/>
            <person name="Van S.L."/>
            <person name="Yuan L."/>
            <person name="Wang Z."/>
            <person name="Xia Z."/>
            <person name="Xiao L."/>
            <person name="Anderson O.D."/>
            <person name="Ouyang S."/>
            <person name="Liang Y."/>
            <person name="Zimin A.V."/>
            <person name="Pertea G."/>
            <person name="Qi P."/>
            <person name="Bennetzen J.L."/>
            <person name="Dai X."/>
            <person name="Dawson M.W."/>
            <person name="Muller H.G."/>
            <person name="Kugler K."/>
            <person name="Rivarola-Duarte L."/>
            <person name="Spannagl M."/>
            <person name="Mayer K.F.X."/>
            <person name="Lu F.H."/>
            <person name="Bevan M.W."/>
            <person name="Leroy P."/>
            <person name="Li P."/>
            <person name="You F.M."/>
            <person name="Sun Q."/>
            <person name="Liu Z."/>
            <person name="Lyons E."/>
            <person name="Wicker T."/>
            <person name="Salzberg S.L."/>
            <person name="Devos K.M."/>
            <person name="Dvorak J."/>
        </authorList>
    </citation>
    <scope>NUCLEOTIDE SEQUENCE [LARGE SCALE GENOMIC DNA]</scope>
    <source>
        <strain evidence="10">cv. AL8/78</strain>
    </source>
</reference>
<proteinExistence type="predicted"/>
<reference evidence="11" key="1">
    <citation type="journal article" date="2014" name="Science">
        <title>Ancient hybridizations among the ancestral genomes of bread wheat.</title>
        <authorList>
            <consortium name="International Wheat Genome Sequencing Consortium,"/>
            <person name="Marcussen T."/>
            <person name="Sandve S.R."/>
            <person name="Heier L."/>
            <person name="Spannagl M."/>
            <person name="Pfeifer M."/>
            <person name="Jakobsen K.S."/>
            <person name="Wulff B.B."/>
            <person name="Steuernagel B."/>
            <person name="Mayer K.F."/>
            <person name="Olsen O.A."/>
        </authorList>
    </citation>
    <scope>NUCLEOTIDE SEQUENCE [LARGE SCALE GENOMIC DNA]</scope>
    <source>
        <strain evidence="11">cv. AL8/78</strain>
    </source>
</reference>
<feature type="transmembrane region" description="Helical" evidence="8">
    <location>
        <begin position="15"/>
        <end position="34"/>
    </location>
</feature>
<evidence type="ECO:0000256" key="8">
    <source>
        <dbReference type="SAM" id="Phobius"/>
    </source>
</evidence>
<evidence type="ECO:0000313" key="11">
    <source>
        <dbReference type="Proteomes" id="UP000015105"/>
    </source>
</evidence>
<feature type="domain" description="Glycosyltransferase 61 catalytic" evidence="9">
    <location>
        <begin position="307"/>
        <end position="411"/>
    </location>
</feature>
<keyword evidence="3" id="KW-0328">Glycosyltransferase</keyword>
<evidence type="ECO:0000313" key="10">
    <source>
        <dbReference type="EnsemblPlants" id="AET6Gv20766900.6"/>
    </source>
</evidence>
<keyword evidence="8" id="KW-1133">Transmembrane helix</keyword>
<keyword evidence="11" id="KW-1185">Reference proteome</keyword>
<dbReference type="PANTHER" id="PTHR20961:SF100">
    <property type="entry name" value="OS02G0331200 PROTEIN"/>
    <property type="match status" value="1"/>
</dbReference>
<dbReference type="InterPro" id="IPR007657">
    <property type="entry name" value="Glycosyltransferase_61"/>
</dbReference>
<dbReference type="InterPro" id="IPR049625">
    <property type="entry name" value="Glyco_transf_61_cat"/>
</dbReference>
<organism evidence="10 11">
    <name type="scientific">Aegilops tauschii subsp. strangulata</name>
    <name type="common">Goatgrass</name>
    <dbReference type="NCBI Taxonomy" id="200361"/>
    <lineage>
        <taxon>Eukaryota</taxon>
        <taxon>Viridiplantae</taxon>
        <taxon>Streptophyta</taxon>
        <taxon>Embryophyta</taxon>
        <taxon>Tracheophyta</taxon>
        <taxon>Spermatophyta</taxon>
        <taxon>Magnoliopsida</taxon>
        <taxon>Liliopsida</taxon>
        <taxon>Poales</taxon>
        <taxon>Poaceae</taxon>
        <taxon>BOP clade</taxon>
        <taxon>Pooideae</taxon>
        <taxon>Triticodae</taxon>
        <taxon>Triticeae</taxon>
        <taxon>Triticinae</taxon>
        <taxon>Aegilops</taxon>
    </lineage>
</organism>
<keyword evidence="8" id="KW-0812">Transmembrane</keyword>
<evidence type="ECO:0000259" key="9">
    <source>
        <dbReference type="Pfam" id="PF04577"/>
    </source>
</evidence>
<protein>
    <recommendedName>
        <fullName evidence="9">Glycosyltransferase 61 catalytic domain-containing protein</fullName>
    </recommendedName>
</protein>
<evidence type="ECO:0000256" key="5">
    <source>
        <dbReference type="ARBA" id="ARBA00023034"/>
    </source>
</evidence>